<dbReference type="Proteomes" id="UP000181942">
    <property type="component" value="Unassembled WGS sequence"/>
</dbReference>
<protein>
    <submittedName>
        <fullName evidence="1">Uncharacterized protein</fullName>
    </submittedName>
</protein>
<sequence>MTECLTPYGARYSAVTTKDMHASDWLDTADGRARLEHCADLLEEFLKAMTRMESEYLRATWDGHTADGSR</sequence>
<evidence type="ECO:0000313" key="2">
    <source>
        <dbReference type="Proteomes" id="UP000181942"/>
    </source>
</evidence>
<evidence type="ECO:0000313" key="1">
    <source>
        <dbReference type="EMBL" id="SFE83464.1"/>
    </source>
</evidence>
<dbReference type="RefSeq" id="WP_143138202.1">
    <property type="nucleotide sequence ID" value="NZ_FONR01000002.1"/>
</dbReference>
<organism evidence="1 2">
    <name type="scientific">Streptomyces mirabilis</name>
    <dbReference type="NCBI Taxonomy" id="68239"/>
    <lineage>
        <taxon>Bacteria</taxon>
        <taxon>Bacillati</taxon>
        <taxon>Actinomycetota</taxon>
        <taxon>Actinomycetes</taxon>
        <taxon>Kitasatosporales</taxon>
        <taxon>Streptomycetaceae</taxon>
        <taxon>Streptomyces</taxon>
    </lineage>
</organism>
<proteinExistence type="predicted"/>
<name>A0A1I2DS40_9ACTN</name>
<gene>
    <name evidence="1" type="ORF">SAMN02787118_102802</name>
</gene>
<dbReference type="OrthoDB" id="4237511at2"/>
<reference evidence="1 2" key="1">
    <citation type="submission" date="2016-10" db="EMBL/GenBank/DDBJ databases">
        <authorList>
            <person name="de Groot N.N."/>
        </authorList>
    </citation>
    <scope>NUCLEOTIDE SEQUENCE [LARGE SCALE GENOMIC DNA]</scope>
    <source>
        <strain evidence="1 2">OK461</strain>
    </source>
</reference>
<accession>A0A1I2DS40</accession>
<dbReference type="EMBL" id="FONR01000002">
    <property type="protein sequence ID" value="SFE83464.1"/>
    <property type="molecule type" value="Genomic_DNA"/>
</dbReference>
<dbReference type="AlphaFoldDB" id="A0A1I2DS40"/>